<sequence>MKRIILLVLVVLANLFLIGCVESKVYLNKNNEELKDINKEELESIVDEYSSYVIDEIYVADTKIVGFSTDNTQGVFVYEKDNEGNYVLNQANKLDIPIDGLGISNYRIIYQNYNDITNAKYGYIVISNGKKVSRVEITINDVYKYNANLEIGKESMVLIKENLTDDESAGIRLDVKYFDENNNELLQ</sequence>
<evidence type="ECO:0000313" key="1">
    <source>
        <dbReference type="EMBL" id="MBM6818701.1"/>
    </source>
</evidence>
<dbReference type="PROSITE" id="PS51257">
    <property type="entry name" value="PROKAR_LIPOPROTEIN"/>
    <property type="match status" value="1"/>
</dbReference>
<dbReference type="EMBL" id="JACJLL010000020">
    <property type="protein sequence ID" value="MBM6818701.1"/>
    <property type="molecule type" value="Genomic_DNA"/>
</dbReference>
<evidence type="ECO:0008006" key="3">
    <source>
        <dbReference type="Google" id="ProtNLM"/>
    </source>
</evidence>
<keyword evidence="2" id="KW-1185">Reference proteome</keyword>
<gene>
    <name evidence="1" type="ORF">H6A19_04975</name>
</gene>
<dbReference type="Proteomes" id="UP000767334">
    <property type="component" value="Unassembled WGS sequence"/>
</dbReference>
<proteinExistence type="predicted"/>
<accession>A0ABS2FEE5</accession>
<name>A0ABS2FEE5_9CLOT</name>
<evidence type="ECO:0000313" key="2">
    <source>
        <dbReference type="Proteomes" id="UP000767334"/>
    </source>
</evidence>
<dbReference type="RefSeq" id="WP_148322323.1">
    <property type="nucleotide sequence ID" value="NZ_JACJLL010000020.1"/>
</dbReference>
<reference evidence="1 2" key="1">
    <citation type="journal article" date="2021" name="Sci. Rep.">
        <title>The distribution of antibiotic resistance genes in chicken gut microbiota commensals.</title>
        <authorList>
            <person name="Juricova H."/>
            <person name="Matiasovicova J."/>
            <person name="Kubasova T."/>
            <person name="Cejkova D."/>
            <person name="Rychlik I."/>
        </authorList>
    </citation>
    <scope>NUCLEOTIDE SEQUENCE [LARGE SCALE GENOMIC DNA]</scope>
    <source>
        <strain evidence="1 2">An435</strain>
    </source>
</reference>
<organism evidence="1 2">
    <name type="scientific">Clostridium saudiense</name>
    <dbReference type="NCBI Taxonomy" id="1414720"/>
    <lineage>
        <taxon>Bacteria</taxon>
        <taxon>Bacillati</taxon>
        <taxon>Bacillota</taxon>
        <taxon>Clostridia</taxon>
        <taxon>Eubacteriales</taxon>
        <taxon>Clostridiaceae</taxon>
        <taxon>Clostridium</taxon>
    </lineage>
</organism>
<protein>
    <recommendedName>
        <fullName evidence="3">Lipoprotein</fullName>
    </recommendedName>
</protein>
<comment type="caution">
    <text evidence="1">The sequence shown here is derived from an EMBL/GenBank/DDBJ whole genome shotgun (WGS) entry which is preliminary data.</text>
</comment>